<evidence type="ECO:0000313" key="1">
    <source>
        <dbReference type="EMBL" id="ANK62656.1"/>
    </source>
</evidence>
<dbReference type="SMART" id="SM00471">
    <property type="entry name" value="HDc"/>
    <property type="match status" value="1"/>
</dbReference>
<keyword evidence="1" id="KW-0378">Hydrolase</keyword>
<dbReference type="OrthoDB" id="9797344at2"/>
<dbReference type="InterPro" id="IPR006674">
    <property type="entry name" value="HD_domain"/>
</dbReference>
<protein>
    <submittedName>
        <fullName evidence="1">Phosphohydrolase</fullName>
    </submittedName>
</protein>
<keyword evidence="2" id="KW-1185">Reference proteome</keyword>
<dbReference type="STRING" id="375175.AYR53_07645"/>
<dbReference type="InterPro" id="IPR003607">
    <property type="entry name" value="HD/PDEase_dom"/>
</dbReference>
<dbReference type="Gene3D" id="1.10.472.50">
    <property type="entry name" value="HD-domain/PDEase-like"/>
    <property type="match status" value="1"/>
</dbReference>
<dbReference type="AlphaFoldDB" id="A0A192H3W0"/>
<dbReference type="CDD" id="cd00077">
    <property type="entry name" value="HDc"/>
    <property type="match status" value="1"/>
</dbReference>
<dbReference type="Proteomes" id="UP000078582">
    <property type="component" value="Chromosome"/>
</dbReference>
<dbReference type="Pfam" id="PF01966">
    <property type="entry name" value="HD"/>
    <property type="match status" value="1"/>
</dbReference>
<accession>A0A192H3W0</accession>
<reference evidence="1 2" key="1">
    <citation type="submission" date="2016-03" db="EMBL/GenBank/DDBJ databases">
        <title>Pediococcus and Lactobacillus from brewery environment - whole genome sequencing and assembly.</title>
        <authorList>
            <person name="Behr J."/>
            <person name="Geissler A.J."/>
            <person name="Vogel R.F."/>
        </authorList>
    </citation>
    <scope>NUCLEOTIDE SEQUENCE [LARGE SCALE GENOMIC DNA]</scope>
    <source>
        <strain evidence="1 2">TMW 1.1989</strain>
    </source>
</reference>
<dbReference type="KEGG" id="lbt:AYR52_02520"/>
<proteinExistence type="predicted"/>
<dbReference type="RefSeq" id="WP_068223475.1">
    <property type="nucleotide sequence ID" value="NZ_CP014623.1"/>
</dbReference>
<dbReference type="GeneID" id="42982125"/>
<sequence>MTDEQIQKLTQATKYMHQVLDQDTTGHSSDHIERVVRLTRRLCQDEEVPDYLALMAATLHDVVDDKLFTSVSEARQALQQFLDKIAINAKEQAELWQIIDHMSYRKNIDQKQQLSIAGRIVQDADRLDAIGAIGIARTFYFGGHFGEKMYDPQLAPRTKLAASDYKSGESTVINHFYEKLLRLQDQLNTAAAKKIALKRQTRMLNFLTDFKAEWAAED</sequence>
<dbReference type="PANTHER" id="PTHR33594">
    <property type="entry name" value="SUPERFAMILY HYDROLASE, PUTATIVE (AFU_ORTHOLOGUE AFUA_1G03035)-RELATED"/>
    <property type="match status" value="1"/>
</dbReference>
<dbReference type="GO" id="GO:0016787">
    <property type="term" value="F:hydrolase activity"/>
    <property type="evidence" value="ECO:0007669"/>
    <property type="project" value="UniProtKB-KW"/>
</dbReference>
<dbReference type="Gene3D" id="1.20.58.1910">
    <property type="match status" value="1"/>
</dbReference>
<dbReference type="EMBL" id="CP014873">
    <property type="protein sequence ID" value="ANK62656.1"/>
    <property type="molecule type" value="Genomic_DNA"/>
</dbReference>
<name>A0A192H3W0_9LACO</name>
<evidence type="ECO:0000313" key="2">
    <source>
        <dbReference type="Proteomes" id="UP000078582"/>
    </source>
</evidence>
<dbReference type="PANTHER" id="PTHR33594:SF1">
    <property type="entry name" value="HD_PDEASE DOMAIN-CONTAINING PROTEIN"/>
    <property type="match status" value="1"/>
</dbReference>
<dbReference type="SUPFAM" id="SSF109604">
    <property type="entry name" value="HD-domain/PDEase-like"/>
    <property type="match status" value="1"/>
</dbReference>
<gene>
    <name evidence="1" type="ORF">AYR53_07645</name>
</gene>
<organism evidence="1 2">
    <name type="scientific">Loigolactobacillus backii</name>
    <dbReference type="NCBI Taxonomy" id="375175"/>
    <lineage>
        <taxon>Bacteria</taxon>
        <taxon>Bacillati</taxon>
        <taxon>Bacillota</taxon>
        <taxon>Bacilli</taxon>
        <taxon>Lactobacillales</taxon>
        <taxon>Lactobacillaceae</taxon>
        <taxon>Loigolactobacillus</taxon>
    </lineage>
</organism>